<dbReference type="EMBL" id="CACRTR010000003">
    <property type="protein sequence ID" value="VYT71291.1"/>
    <property type="molecule type" value="Genomic_DNA"/>
</dbReference>
<evidence type="ECO:0008006" key="2">
    <source>
        <dbReference type="Google" id="ProtNLM"/>
    </source>
</evidence>
<sequence>MNYLTELLAFYRWLEVDRLGPLLQSFWHLLMFFNNKAAVRSEDGRWYWPVVFKAPNSEVCRFLGLTSRFQVNAQRKHLIRHGRIDYTPHVSQHAGDYRIKPFDTGLCETEISVMDTGQKRLVWTQGVTRGAHPAAPFINGVNSKPCYPYGSVPEALPASNGFNLLPQLTEAEKAAIVSLYPEDEVACFNAMWAARERKQKEKR</sequence>
<dbReference type="AlphaFoldDB" id="A0A6N2YWQ6"/>
<proteinExistence type="predicted"/>
<evidence type="ECO:0000313" key="1">
    <source>
        <dbReference type="EMBL" id="VYT71291.1"/>
    </source>
</evidence>
<name>A0A6N2YWQ6_EUBLI</name>
<accession>A0A6N2YWQ6</accession>
<protein>
    <recommendedName>
        <fullName evidence="2">Restriction endonuclease subunit S</fullName>
    </recommendedName>
</protein>
<organism evidence="1">
    <name type="scientific">Eubacterium limosum</name>
    <dbReference type="NCBI Taxonomy" id="1736"/>
    <lineage>
        <taxon>Bacteria</taxon>
        <taxon>Bacillati</taxon>
        <taxon>Bacillota</taxon>
        <taxon>Clostridia</taxon>
        <taxon>Eubacteriales</taxon>
        <taxon>Eubacteriaceae</taxon>
        <taxon>Eubacterium</taxon>
    </lineage>
</organism>
<reference evidence="1" key="1">
    <citation type="submission" date="2019-11" db="EMBL/GenBank/DDBJ databases">
        <authorList>
            <person name="Feng L."/>
        </authorList>
    </citation>
    <scope>NUCLEOTIDE SEQUENCE</scope>
    <source>
        <strain evidence="1">ElimosumLFYP34</strain>
    </source>
</reference>
<gene>
    <name evidence="1" type="ORF">ELLFYP34_01737</name>
</gene>